<dbReference type="Proteomes" id="UP000183994">
    <property type="component" value="Unassembled WGS sequence"/>
</dbReference>
<evidence type="ECO:0000313" key="3">
    <source>
        <dbReference type="EMBL" id="SHJ51863.1"/>
    </source>
</evidence>
<dbReference type="InterPro" id="IPR050267">
    <property type="entry name" value="Anti-sigma-factor_SerPK"/>
</dbReference>
<keyword evidence="3" id="KW-0808">Transferase</keyword>
<dbReference type="SUPFAM" id="SSF55874">
    <property type="entry name" value="ATPase domain of HSP90 chaperone/DNA topoisomerase II/histidine kinase"/>
    <property type="match status" value="1"/>
</dbReference>
<feature type="domain" description="Histidine kinase/HSP90-like ATPase" evidence="2">
    <location>
        <begin position="11"/>
        <end position="135"/>
    </location>
</feature>
<name>A0A1M6JYT9_9BACT</name>
<protein>
    <submittedName>
        <fullName evidence="3">Serine/threonine-protein kinase RsbW</fullName>
    </submittedName>
</protein>
<evidence type="ECO:0000259" key="2">
    <source>
        <dbReference type="Pfam" id="PF13581"/>
    </source>
</evidence>
<dbReference type="Gene3D" id="3.30.565.10">
    <property type="entry name" value="Histidine kinase-like ATPase, C-terminal domain"/>
    <property type="match status" value="1"/>
</dbReference>
<dbReference type="PANTHER" id="PTHR35526:SF6">
    <property type="entry name" value="SLR1861 PROTEIN"/>
    <property type="match status" value="1"/>
</dbReference>
<keyword evidence="3" id="KW-0418">Kinase</keyword>
<proteinExistence type="predicted"/>
<dbReference type="STRING" id="1121393.SAMN02745216_01813"/>
<dbReference type="CDD" id="cd16936">
    <property type="entry name" value="HATPase_RsbW-like"/>
    <property type="match status" value="1"/>
</dbReference>
<dbReference type="InterPro" id="IPR036890">
    <property type="entry name" value="HATPase_C_sf"/>
</dbReference>
<dbReference type="InterPro" id="IPR003594">
    <property type="entry name" value="HATPase_dom"/>
</dbReference>
<organism evidence="3 4">
    <name type="scientific">Desulfatibacillum alkenivorans DSM 16219</name>
    <dbReference type="NCBI Taxonomy" id="1121393"/>
    <lineage>
        <taxon>Bacteria</taxon>
        <taxon>Pseudomonadati</taxon>
        <taxon>Thermodesulfobacteriota</taxon>
        <taxon>Desulfobacteria</taxon>
        <taxon>Desulfobacterales</taxon>
        <taxon>Desulfatibacillaceae</taxon>
        <taxon>Desulfatibacillum</taxon>
    </lineage>
</organism>
<evidence type="ECO:0000256" key="1">
    <source>
        <dbReference type="ARBA" id="ARBA00022527"/>
    </source>
</evidence>
<gene>
    <name evidence="3" type="ORF">SAMN02745216_01813</name>
</gene>
<keyword evidence="1" id="KW-0723">Serine/threonine-protein kinase</keyword>
<dbReference type="EMBL" id="FQZU01000008">
    <property type="protein sequence ID" value="SHJ51863.1"/>
    <property type="molecule type" value="Genomic_DNA"/>
</dbReference>
<sequence>MARVLEIALKSDYDELGRICISVNEFLESHELSPRVLYGVNLALEEILTNIFKYGYDDECKDHDISVRLEVEGPGVSVQIVDDGNSFDLEKAPEPDLSIPISERTIGGLGIHLVRNMLDTINYQRVDDKNIIELSIKGEAACSGKD</sequence>
<dbReference type="Pfam" id="PF13581">
    <property type="entry name" value="HATPase_c_2"/>
    <property type="match status" value="1"/>
</dbReference>
<dbReference type="GO" id="GO:0004674">
    <property type="term" value="F:protein serine/threonine kinase activity"/>
    <property type="evidence" value="ECO:0007669"/>
    <property type="project" value="UniProtKB-KW"/>
</dbReference>
<dbReference type="PANTHER" id="PTHR35526">
    <property type="entry name" value="ANTI-SIGMA-F FACTOR RSBW-RELATED"/>
    <property type="match status" value="1"/>
</dbReference>
<evidence type="ECO:0000313" key="4">
    <source>
        <dbReference type="Proteomes" id="UP000183994"/>
    </source>
</evidence>
<keyword evidence="4" id="KW-1185">Reference proteome</keyword>
<dbReference type="AlphaFoldDB" id="A0A1M6JYT9"/>
<accession>A0A1M6JYT9</accession>
<reference evidence="4" key="1">
    <citation type="submission" date="2016-11" db="EMBL/GenBank/DDBJ databases">
        <authorList>
            <person name="Varghese N."/>
            <person name="Submissions S."/>
        </authorList>
    </citation>
    <scope>NUCLEOTIDE SEQUENCE [LARGE SCALE GENOMIC DNA]</scope>
    <source>
        <strain evidence="4">DSM 16219</strain>
    </source>
</reference>